<feature type="transmembrane region" description="Helical" evidence="1">
    <location>
        <begin position="79"/>
        <end position="96"/>
    </location>
</feature>
<dbReference type="InterPro" id="IPR051533">
    <property type="entry name" value="WaaL-like"/>
</dbReference>
<dbReference type="PANTHER" id="PTHR37422">
    <property type="entry name" value="TEICHURONIC ACID BIOSYNTHESIS PROTEIN TUAE"/>
    <property type="match status" value="1"/>
</dbReference>
<feature type="transmembrane region" description="Helical" evidence="1">
    <location>
        <begin position="102"/>
        <end position="121"/>
    </location>
</feature>
<name>X1SP34_9ZZZZ</name>
<dbReference type="AlphaFoldDB" id="X1SP34"/>
<evidence type="ECO:0000313" key="2">
    <source>
        <dbReference type="EMBL" id="GAI94698.1"/>
    </source>
</evidence>
<proteinExistence type="predicted"/>
<evidence type="ECO:0000256" key="1">
    <source>
        <dbReference type="SAM" id="Phobius"/>
    </source>
</evidence>
<organism evidence="2">
    <name type="scientific">marine sediment metagenome</name>
    <dbReference type="NCBI Taxonomy" id="412755"/>
    <lineage>
        <taxon>unclassified sequences</taxon>
        <taxon>metagenomes</taxon>
        <taxon>ecological metagenomes</taxon>
    </lineage>
</organism>
<dbReference type="PANTHER" id="PTHR37422:SF13">
    <property type="entry name" value="LIPOPOLYSACCHARIDE BIOSYNTHESIS PROTEIN PA4999-RELATED"/>
    <property type="match status" value="1"/>
</dbReference>
<keyword evidence="1" id="KW-1133">Transmembrane helix</keyword>
<dbReference type="EMBL" id="BARW01020701">
    <property type="protein sequence ID" value="GAI94698.1"/>
    <property type="molecule type" value="Genomic_DNA"/>
</dbReference>
<reference evidence="2" key="1">
    <citation type="journal article" date="2014" name="Front. Microbiol.">
        <title>High frequency of phylogenetically diverse reductive dehalogenase-homologous genes in deep subseafloor sedimentary metagenomes.</title>
        <authorList>
            <person name="Kawai M."/>
            <person name="Futagami T."/>
            <person name="Toyoda A."/>
            <person name="Takaki Y."/>
            <person name="Nishi S."/>
            <person name="Hori S."/>
            <person name="Arai W."/>
            <person name="Tsubouchi T."/>
            <person name="Morono Y."/>
            <person name="Uchiyama I."/>
            <person name="Ito T."/>
            <person name="Fujiyama A."/>
            <person name="Inagaki F."/>
            <person name="Takami H."/>
        </authorList>
    </citation>
    <scope>NUCLEOTIDE SEQUENCE</scope>
    <source>
        <strain evidence="2">Expedition CK06-06</strain>
    </source>
</reference>
<feature type="non-terminal residue" evidence="2">
    <location>
        <position position="174"/>
    </location>
</feature>
<keyword evidence="1" id="KW-0472">Membrane</keyword>
<feature type="transmembrane region" description="Helical" evidence="1">
    <location>
        <begin position="12"/>
        <end position="37"/>
    </location>
</feature>
<sequence>MEQKEIGISKNNASFFTNAIEVSIIALIISIPLVFYPYLVRIFNPPKELVFNILVIIGLMLWKLKMVNKEEVKIVPTPLNLPVLTFMAICALSLLWSNSPMVSLLELPLFLAGPILYFVIANNIKSKHQINRLLTVLLIISSLLGIYGIFQYQGIDFAFWKGNVARSQVFGLFG</sequence>
<keyword evidence="1" id="KW-0812">Transmembrane</keyword>
<gene>
    <name evidence="2" type="ORF">S12H4_34921</name>
</gene>
<protein>
    <submittedName>
        <fullName evidence="2">Uncharacterized protein</fullName>
    </submittedName>
</protein>
<feature type="transmembrane region" description="Helical" evidence="1">
    <location>
        <begin position="49"/>
        <end position="67"/>
    </location>
</feature>
<accession>X1SP34</accession>
<comment type="caution">
    <text evidence="2">The sequence shown here is derived from an EMBL/GenBank/DDBJ whole genome shotgun (WGS) entry which is preliminary data.</text>
</comment>
<feature type="transmembrane region" description="Helical" evidence="1">
    <location>
        <begin position="133"/>
        <end position="150"/>
    </location>
</feature>